<gene>
    <name evidence="2" type="primary">LOC140007180</name>
</gene>
<dbReference type="PANTHER" id="PTHR33710:SF71">
    <property type="entry name" value="ENDONUCLEASE_EXONUCLEASE_PHOSPHATASE DOMAIN-CONTAINING PROTEIN"/>
    <property type="match status" value="1"/>
</dbReference>
<name>A0ABM4UFA2_COFAR</name>
<protein>
    <recommendedName>
        <fullName evidence="3">Endonuclease/exonuclease/phosphatase domain-containing protein</fullName>
    </recommendedName>
</protein>
<keyword evidence="1" id="KW-1185">Reference proteome</keyword>
<evidence type="ECO:0000313" key="2">
    <source>
        <dbReference type="RefSeq" id="XP_071905970.1"/>
    </source>
</evidence>
<accession>A0ABM4UFA2</accession>
<dbReference type="Gene3D" id="3.60.10.10">
    <property type="entry name" value="Endonuclease/exonuclease/phosphatase"/>
    <property type="match status" value="1"/>
</dbReference>
<dbReference type="RefSeq" id="XP_071905970.1">
    <property type="nucleotide sequence ID" value="XM_072049869.1"/>
</dbReference>
<proteinExistence type="predicted"/>
<dbReference type="InterPro" id="IPR036691">
    <property type="entry name" value="Endo/exonu/phosph_ase_sf"/>
</dbReference>
<dbReference type="PANTHER" id="PTHR33710">
    <property type="entry name" value="BNAC02G09200D PROTEIN"/>
    <property type="match status" value="1"/>
</dbReference>
<reference evidence="2" key="1">
    <citation type="submission" date="2025-08" db="UniProtKB">
        <authorList>
            <consortium name="RefSeq"/>
        </authorList>
    </citation>
    <scope>IDENTIFICATION</scope>
    <source>
        <tissue evidence="2">Leaves</tissue>
    </source>
</reference>
<dbReference type="Proteomes" id="UP001652660">
    <property type="component" value="Chromosome 5c"/>
</dbReference>
<dbReference type="SUPFAM" id="SSF56219">
    <property type="entry name" value="DNase I-like"/>
    <property type="match status" value="1"/>
</dbReference>
<sequence length="271" mass="30319">MGVRMPRSQDKAASYCSLSSGTLATGRRLFRRTPAWTGVACRLRVWTGVEGVEEGEIAEVYVELPIAAGSLSPRMNILADKPSFLPWCIGGDLNVVMAPHDKRGGRPVGVHEGVELMSFMEAAGVFDVGFSGANFTWCNNQRENAVRRAEVEVEGNEVELAQDGLERARADLSRALALEEQFWRQNAQVRWLQSGDRNSKFFHAVVKQRRVQSAIHRIKNSRGSWVEKDEEIAFEAITFFSDLFSEPTAPVQELMHLIPLLITEEDNKSLE</sequence>
<evidence type="ECO:0008006" key="3">
    <source>
        <dbReference type="Google" id="ProtNLM"/>
    </source>
</evidence>
<organism evidence="1 2">
    <name type="scientific">Coffea arabica</name>
    <name type="common">Arabian coffee</name>
    <dbReference type="NCBI Taxonomy" id="13443"/>
    <lineage>
        <taxon>Eukaryota</taxon>
        <taxon>Viridiplantae</taxon>
        <taxon>Streptophyta</taxon>
        <taxon>Embryophyta</taxon>
        <taxon>Tracheophyta</taxon>
        <taxon>Spermatophyta</taxon>
        <taxon>Magnoliopsida</taxon>
        <taxon>eudicotyledons</taxon>
        <taxon>Gunneridae</taxon>
        <taxon>Pentapetalae</taxon>
        <taxon>asterids</taxon>
        <taxon>lamiids</taxon>
        <taxon>Gentianales</taxon>
        <taxon>Rubiaceae</taxon>
        <taxon>Ixoroideae</taxon>
        <taxon>Gardenieae complex</taxon>
        <taxon>Bertiereae - Coffeeae clade</taxon>
        <taxon>Coffeeae</taxon>
        <taxon>Coffea</taxon>
    </lineage>
</organism>
<evidence type="ECO:0000313" key="1">
    <source>
        <dbReference type="Proteomes" id="UP001652660"/>
    </source>
</evidence>
<dbReference type="GeneID" id="140007180"/>